<name>A0A2Z7C262_9LAMI</name>
<proteinExistence type="predicted"/>
<keyword evidence="2" id="KW-1185">Reference proteome</keyword>
<dbReference type="AlphaFoldDB" id="A0A2Z7C262"/>
<protein>
    <submittedName>
        <fullName evidence="1">Uncharacterized protein</fullName>
    </submittedName>
</protein>
<gene>
    <name evidence="1" type="ORF">F511_22238</name>
</gene>
<accession>A0A2Z7C262</accession>
<reference evidence="1 2" key="1">
    <citation type="journal article" date="2015" name="Proc. Natl. Acad. Sci. U.S.A.">
        <title>The resurrection genome of Boea hygrometrica: A blueprint for survival of dehydration.</title>
        <authorList>
            <person name="Xiao L."/>
            <person name="Yang G."/>
            <person name="Zhang L."/>
            <person name="Yang X."/>
            <person name="Zhao S."/>
            <person name="Ji Z."/>
            <person name="Zhou Q."/>
            <person name="Hu M."/>
            <person name="Wang Y."/>
            <person name="Chen M."/>
            <person name="Xu Y."/>
            <person name="Jin H."/>
            <person name="Xiao X."/>
            <person name="Hu G."/>
            <person name="Bao F."/>
            <person name="Hu Y."/>
            <person name="Wan P."/>
            <person name="Li L."/>
            <person name="Deng X."/>
            <person name="Kuang T."/>
            <person name="Xiang C."/>
            <person name="Zhu J.K."/>
            <person name="Oliver M.J."/>
            <person name="He Y."/>
        </authorList>
    </citation>
    <scope>NUCLEOTIDE SEQUENCE [LARGE SCALE GENOMIC DNA]</scope>
    <source>
        <strain evidence="2">cv. XS01</strain>
    </source>
</reference>
<organism evidence="1 2">
    <name type="scientific">Dorcoceras hygrometricum</name>
    <dbReference type="NCBI Taxonomy" id="472368"/>
    <lineage>
        <taxon>Eukaryota</taxon>
        <taxon>Viridiplantae</taxon>
        <taxon>Streptophyta</taxon>
        <taxon>Embryophyta</taxon>
        <taxon>Tracheophyta</taxon>
        <taxon>Spermatophyta</taxon>
        <taxon>Magnoliopsida</taxon>
        <taxon>eudicotyledons</taxon>
        <taxon>Gunneridae</taxon>
        <taxon>Pentapetalae</taxon>
        <taxon>asterids</taxon>
        <taxon>lamiids</taxon>
        <taxon>Lamiales</taxon>
        <taxon>Gesneriaceae</taxon>
        <taxon>Didymocarpoideae</taxon>
        <taxon>Trichosporeae</taxon>
        <taxon>Loxocarpinae</taxon>
        <taxon>Dorcoceras</taxon>
    </lineage>
</organism>
<evidence type="ECO:0000313" key="2">
    <source>
        <dbReference type="Proteomes" id="UP000250235"/>
    </source>
</evidence>
<sequence length="82" mass="9350">MLATGIEKSARSFSIRFLTFFSRVMLRFSATEDAPRLLVVPLICCDLIERWRLTFHRAFPGRSQILDDVAAFAVVMCDRVAP</sequence>
<dbReference type="EMBL" id="KQ999864">
    <property type="protein sequence ID" value="KZV40797.1"/>
    <property type="molecule type" value="Genomic_DNA"/>
</dbReference>
<dbReference type="Proteomes" id="UP000250235">
    <property type="component" value="Unassembled WGS sequence"/>
</dbReference>
<evidence type="ECO:0000313" key="1">
    <source>
        <dbReference type="EMBL" id="KZV40797.1"/>
    </source>
</evidence>